<accession>A0A1H1UM10</accession>
<dbReference type="AlphaFoldDB" id="A0A1H1UM10"/>
<evidence type="ECO:0000313" key="2">
    <source>
        <dbReference type="EMBL" id="SDS73515.1"/>
    </source>
</evidence>
<dbReference type="OrthoDB" id="7017872at2"/>
<evidence type="ECO:0000259" key="1">
    <source>
        <dbReference type="Pfam" id="PF19837"/>
    </source>
</evidence>
<dbReference type="InterPro" id="IPR045630">
    <property type="entry name" value="DUF6316"/>
</dbReference>
<keyword evidence="3" id="KW-1185">Reference proteome</keyword>
<dbReference type="STRING" id="1392877.SAMN05216221_2495"/>
<gene>
    <name evidence="2" type="ORF">SAMN05216221_2495</name>
</gene>
<organism evidence="2 3">
    <name type="scientific">Pseudomonas oryzae</name>
    <dbReference type="NCBI Taxonomy" id="1392877"/>
    <lineage>
        <taxon>Bacteria</taxon>
        <taxon>Pseudomonadati</taxon>
        <taxon>Pseudomonadota</taxon>
        <taxon>Gammaproteobacteria</taxon>
        <taxon>Pseudomonadales</taxon>
        <taxon>Pseudomonadaceae</taxon>
        <taxon>Pseudomonas</taxon>
    </lineage>
</organism>
<dbReference type="RefSeq" id="WP_157719540.1">
    <property type="nucleotide sequence ID" value="NZ_LT629751.1"/>
</dbReference>
<dbReference type="EMBL" id="LT629751">
    <property type="protein sequence ID" value="SDS73515.1"/>
    <property type="molecule type" value="Genomic_DNA"/>
</dbReference>
<protein>
    <recommendedName>
        <fullName evidence="1">DUF6316 domain-containing protein</fullName>
    </recommendedName>
</protein>
<sequence>MFVKRQHDSAPATHYRSDRISTVCGQYFFATREGTLEGPFFTRFDAQQAANRYVNNLISLGQAAPAKPMQPQRGY</sequence>
<proteinExistence type="predicted"/>
<evidence type="ECO:0000313" key="3">
    <source>
        <dbReference type="Proteomes" id="UP000243359"/>
    </source>
</evidence>
<feature type="domain" description="DUF6316" evidence="1">
    <location>
        <begin position="5"/>
        <end position="57"/>
    </location>
</feature>
<reference evidence="3" key="1">
    <citation type="submission" date="2016-10" db="EMBL/GenBank/DDBJ databases">
        <authorList>
            <person name="Varghese N."/>
            <person name="Submissions S."/>
        </authorList>
    </citation>
    <scope>NUCLEOTIDE SEQUENCE [LARGE SCALE GENOMIC DNA]</scope>
    <source>
        <strain evidence="3">KCTC 32247</strain>
    </source>
</reference>
<dbReference type="Proteomes" id="UP000243359">
    <property type="component" value="Chromosome I"/>
</dbReference>
<name>A0A1H1UM10_9PSED</name>
<dbReference type="Pfam" id="PF19837">
    <property type="entry name" value="DUF6316"/>
    <property type="match status" value="1"/>
</dbReference>